<accession>A0A4U0SJM6</accession>
<feature type="region of interest" description="Disordered" evidence="1">
    <location>
        <begin position="269"/>
        <end position="294"/>
    </location>
</feature>
<organism evidence="3 4">
    <name type="scientific">Actinacidiphila oryziradicis</name>
    <dbReference type="NCBI Taxonomy" id="2571141"/>
    <lineage>
        <taxon>Bacteria</taxon>
        <taxon>Bacillati</taxon>
        <taxon>Actinomycetota</taxon>
        <taxon>Actinomycetes</taxon>
        <taxon>Kitasatosporales</taxon>
        <taxon>Streptomycetaceae</taxon>
        <taxon>Actinacidiphila</taxon>
    </lineage>
</organism>
<evidence type="ECO:0000256" key="1">
    <source>
        <dbReference type="SAM" id="MobiDB-lite"/>
    </source>
</evidence>
<evidence type="ECO:0000259" key="2">
    <source>
        <dbReference type="SMART" id="SM00894"/>
    </source>
</evidence>
<dbReference type="InterPro" id="IPR011089">
    <property type="entry name" value="GmrSD_C"/>
</dbReference>
<dbReference type="OrthoDB" id="5196645at2"/>
<comment type="caution">
    <text evidence="3">The sequence shown here is derived from an EMBL/GenBank/DDBJ whole genome shotgun (WGS) entry which is preliminary data.</text>
</comment>
<proteinExistence type="predicted"/>
<dbReference type="PANTHER" id="PTHR24094">
    <property type="entry name" value="SECRETED PROTEIN"/>
    <property type="match status" value="1"/>
</dbReference>
<sequence>MGISRTGTALVVAVLLGTAGLTGCNPNTTTGSTSDKNAPSGSALAAVKNLTVKGRAPKTGYSRAQFGKSWVDTDHNSCDTRDDILKRDMTSESFRADSGGNCVVTSGKLADPYTGTTISFTRGKSTVDIDHVVALSDAWQKGAQQWTKDKRESLANDPLNLLAVDYSANRIKGDADAATWLPPNKGFRCAYVARQVAVKKKYGLWVTAAEQTAIRDVLQTCPNEKLPSAGKPVASGGGSGVVPSASGAGSASASASAYANCAAARKAGAAPLHRGDPGYSGKLDRDGNGVACDS</sequence>
<dbReference type="SMART" id="SM00894">
    <property type="entry name" value="Excalibur"/>
    <property type="match status" value="1"/>
</dbReference>
<feature type="domain" description="Excalibur calcium-binding" evidence="2">
    <location>
        <begin position="257"/>
        <end position="293"/>
    </location>
</feature>
<dbReference type="RefSeq" id="WP_136725111.1">
    <property type="nucleotide sequence ID" value="NZ_SUMC01000017.1"/>
</dbReference>
<dbReference type="PANTHER" id="PTHR24094:SF15">
    <property type="entry name" value="AMP-DEPENDENT SYNTHETASE_LIGASE DOMAIN-CONTAINING PROTEIN-RELATED"/>
    <property type="match status" value="1"/>
</dbReference>
<name>A0A4U0SJM6_9ACTN</name>
<dbReference type="EMBL" id="SUMC01000017">
    <property type="protein sequence ID" value="TKA10030.1"/>
    <property type="molecule type" value="Genomic_DNA"/>
</dbReference>
<dbReference type="Pfam" id="PF07510">
    <property type="entry name" value="GmrSD_C"/>
    <property type="match status" value="1"/>
</dbReference>
<protein>
    <submittedName>
        <fullName evidence="3">DUF1524 domain-containing protein</fullName>
    </submittedName>
</protein>
<keyword evidence="4" id="KW-1185">Reference proteome</keyword>
<dbReference type="Pfam" id="PF05901">
    <property type="entry name" value="Excalibur"/>
    <property type="match status" value="1"/>
</dbReference>
<dbReference type="Proteomes" id="UP000305778">
    <property type="component" value="Unassembled WGS sequence"/>
</dbReference>
<dbReference type="AlphaFoldDB" id="A0A4U0SJM6"/>
<feature type="region of interest" description="Disordered" evidence="1">
    <location>
        <begin position="227"/>
        <end position="251"/>
    </location>
</feature>
<feature type="compositionally biased region" description="Low complexity" evidence="1">
    <location>
        <begin position="241"/>
        <end position="251"/>
    </location>
</feature>
<reference evidence="3 4" key="1">
    <citation type="submission" date="2019-04" db="EMBL/GenBank/DDBJ databases">
        <title>Streptomyces oryziradicis sp. nov., a novel actinomycete isolated from rhizosphere soil of rice (Oryza sativa L.).</title>
        <authorList>
            <person name="Li C."/>
        </authorList>
    </citation>
    <scope>NUCLEOTIDE SEQUENCE [LARGE SCALE GENOMIC DNA]</scope>
    <source>
        <strain evidence="3 4">NEAU-C40</strain>
    </source>
</reference>
<gene>
    <name evidence="3" type="ORF">FCI23_19040</name>
</gene>
<evidence type="ECO:0000313" key="3">
    <source>
        <dbReference type="EMBL" id="TKA10030.1"/>
    </source>
</evidence>
<dbReference type="PROSITE" id="PS51257">
    <property type="entry name" value="PROKAR_LIPOPROTEIN"/>
    <property type="match status" value="1"/>
</dbReference>
<dbReference type="InterPro" id="IPR008613">
    <property type="entry name" value="Excalibur_Ca-bd_domain"/>
</dbReference>
<evidence type="ECO:0000313" key="4">
    <source>
        <dbReference type="Proteomes" id="UP000305778"/>
    </source>
</evidence>